<evidence type="ECO:0000313" key="2">
    <source>
        <dbReference type="Proteomes" id="UP000016511"/>
    </source>
</evidence>
<keyword evidence="2" id="KW-1185">Reference proteome</keyword>
<dbReference type="PATRIC" id="fig|649747.3.peg.1074"/>
<dbReference type="eggNOG" id="ENOG5032VHF">
    <property type="taxonomic scope" value="Bacteria"/>
</dbReference>
<reference evidence="1 2" key="1">
    <citation type="submission" date="2013-08" db="EMBL/GenBank/DDBJ databases">
        <authorList>
            <person name="Weinstock G."/>
            <person name="Sodergren E."/>
            <person name="Wylie T."/>
            <person name="Fulton L."/>
            <person name="Fulton R."/>
            <person name="Fronick C."/>
            <person name="O'Laughlin M."/>
            <person name="Godfrey J."/>
            <person name="Miner T."/>
            <person name="Herter B."/>
            <person name="Appelbaum E."/>
            <person name="Cordes M."/>
            <person name="Lek S."/>
            <person name="Wollam A."/>
            <person name="Pepin K.H."/>
            <person name="Palsikar V.B."/>
            <person name="Mitreva M."/>
            <person name="Wilson R.K."/>
        </authorList>
    </citation>
    <scope>NUCLEOTIDE SEQUENCE [LARGE SCALE GENOMIC DNA]</scope>
    <source>
        <strain evidence="1 2">ATCC 12856</strain>
    </source>
</reference>
<dbReference type="Proteomes" id="UP000016511">
    <property type="component" value="Unassembled WGS sequence"/>
</dbReference>
<dbReference type="RefSeq" id="WP_021624946.1">
    <property type="nucleotide sequence ID" value="NZ_KE952922.1"/>
</dbReference>
<proteinExistence type="predicted"/>
<name>U1YF53_ANEAE</name>
<gene>
    <name evidence="1" type="ORF">HMPREF0083_01184</name>
</gene>
<dbReference type="EMBL" id="AWSJ01000074">
    <property type="protein sequence ID" value="ERI10717.1"/>
    <property type="molecule type" value="Genomic_DNA"/>
</dbReference>
<sequence>MFKKFFGLLLGFVLTVGLMLTGGVSYAQENENPLESPASYAKYLENYDKYEALRLGVDPKYADEAEQDAKKVLIQFKKLSIEEQEKLVEAMQNPAMIENSFANAEVKEESPQNASLLANDKFVEHDFTMTLVGIDWTIYHVEGRYEYNSSGATKALGGQAFVKRNFNPFVQTNKQSQDFYVSGGKFKGIGVFDYKIGPIKDVINIQIGTAYVQVMGDQNGKIDLSSKGWTE</sequence>
<dbReference type="GeneID" id="92841840"/>
<dbReference type="HOGENOM" id="CLU_097814_0_0_9"/>
<dbReference type="AlphaFoldDB" id="U1YF53"/>
<organism evidence="1 2">
    <name type="scientific">Aneurinibacillus aneurinilyticus ATCC 12856</name>
    <dbReference type="NCBI Taxonomy" id="649747"/>
    <lineage>
        <taxon>Bacteria</taxon>
        <taxon>Bacillati</taxon>
        <taxon>Bacillota</taxon>
        <taxon>Bacilli</taxon>
        <taxon>Bacillales</taxon>
        <taxon>Paenibacillaceae</taxon>
        <taxon>Aneurinibacillus group</taxon>
        <taxon>Aneurinibacillus</taxon>
    </lineage>
</organism>
<protein>
    <submittedName>
        <fullName evidence="1">Uncharacterized protein</fullName>
    </submittedName>
</protein>
<evidence type="ECO:0000313" key="1">
    <source>
        <dbReference type="EMBL" id="ERI10717.1"/>
    </source>
</evidence>
<accession>U1YF53</accession>
<comment type="caution">
    <text evidence="1">The sequence shown here is derived from an EMBL/GenBank/DDBJ whole genome shotgun (WGS) entry which is preliminary data.</text>
</comment>